<dbReference type="Proteomes" id="UP000323166">
    <property type="component" value="Unassembled WGS sequence"/>
</dbReference>
<protein>
    <submittedName>
        <fullName evidence="2">Uncharacterized protein</fullName>
    </submittedName>
</protein>
<evidence type="ECO:0000256" key="1">
    <source>
        <dbReference type="SAM" id="Phobius"/>
    </source>
</evidence>
<keyword evidence="3" id="KW-1185">Reference proteome</keyword>
<feature type="transmembrane region" description="Helical" evidence="1">
    <location>
        <begin position="87"/>
        <end position="108"/>
    </location>
</feature>
<reference evidence="2 3" key="1">
    <citation type="submission" date="2019-07" db="EMBL/GenBank/DDBJ databases">
        <title>Genomic Encyclopedia of Type Strains, Phase I: the one thousand microbial genomes (KMG-I) project.</title>
        <authorList>
            <person name="Kyrpides N."/>
        </authorList>
    </citation>
    <scope>NUCLEOTIDE SEQUENCE [LARGE SCALE GENOMIC DNA]</scope>
    <source>
        <strain evidence="2 3">DSM 6562</strain>
    </source>
</reference>
<organism evidence="2 3">
    <name type="scientific">Desulfallas thermosapovorans DSM 6562</name>
    <dbReference type="NCBI Taxonomy" id="1121431"/>
    <lineage>
        <taxon>Bacteria</taxon>
        <taxon>Bacillati</taxon>
        <taxon>Bacillota</taxon>
        <taxon>Clostridia</taxon>
        <taxon>Eubacteriales</taxon>
        <taxon>Desulfallaceae</taxon>
        <taxon>Desulfallas</taxon>
    </lineage>
</organism>
<dbReference type="AlphaFoldDB" id="A0A5S4ZWG3"/>
<dbReference type="RefSeq" id="WP_166510537.1">
    <property type="nucleotide sequence ID" value="NZ_VNHM01000002.1"/>
</dbReference>
<feature type="transmembrane region" description="Helical" evidence="1">
    <location>
        <begin position="120"/>
        <end position="139"/>
    </location>
</feature>
<evidence type="ECO:0000313" key="2">
    <source>
        <dbReference type="EMBL" id="TYO97286.1"/>
    </source>
</evidence>
<dbReference type="Pfam" id="PF20587">
    <property type="entry name" value="DUF6789"/>
    <property type="match status" value="1"/>
</dbReference>
<evidence type="ECO:0000313" key="3">
    <source>
        <dbReference type="Proteomes" id="UP000323166"/>
    </source>
</evidence>
<feature type="transmembrane region" description="Helical" evidence="1">
    <location>
        <begin position="55"/>
        <end position="80"/>
    </location>
</feature>
<gene>
    <name evidence="2" type="ORF">LX24_00477</name>
</gene>
<proteinExistence type="predicted"/>
<keyword evidence="1" id="KW-0472">Membrane</keyword>
<comment type="caution">
    <text evidence="2">The sequence shown here is derived from an EMBL/GenBank/DDBJ whole genome shotgun (WGS) entry which is preliminary data.</text>
</comment>
<feature type="transmembrane region" description="Helical" evidence="1">
    <location>
        <begin position="7"/>
        <end position="28"/>
    </location>
</feature>
<name>A0A5S4ZWG3_9FIRM</name>
<sequence>MGKDIILIGAIIGILADILKLSVNYISYLLNYTNVVFWQITASRFLERDDLQQPISYIIGGVADLTVSATLGVLFVGLISLTGTKHIWIKGIGFGLFIWVNLFGTLLGQSVQAKLPQEPLGIMVTIIAHFAFGLGLAFFTQRLHKIEEETIRSKETNNHFAPIPARKLLHTEEKEPVMEINNTRSDRKPFKFRNLFKIFGLIKGNR</sequence>
<keyword evidence="1" id="KW-1133">Transmembrane helix</keyword>
<accession>A0A5S4ZWG3</accession>
<dbReference type="EMBL" id="VNHM01000002">
    <property type="protein sequence ID" value="TYO97286.1"/>
    <property type="molecule type" value="Genomic_DNA"/>
</dbReference>
<keyword evidence="1" id="KW-0812">Transmembrane</keyword>
<dbReference type="InterPro" id="IPR046739">
    <property type="entry name" value="DUF6789"/>
</dbReference>